<gene>
    <name evidence="2" type="ORF">LAESUDRAFT_743178</name>
</gene>
<organism evidence="2 3">
    <name type="scientific">Laetiporus sulphureus 93-53</name>
    <dbReference type="NCBI Taxonomy" id="1314785"/>
    <lineage>
        <taxon>Eukaryota</taxon>
        <taxon>Fungi</taxon>
        <taxon>Dikarya</taxon>
        <taxon>Basidiomycota</taxon>
        <taxon>Agaricomycotina</taxon>
        <taxon>Agaricomycetes</taxon>
        <taxon>Polyporales</taxon>
        <taxon>Laetiporus</taxon>
    </lineage>
</organism>
<dbReference type="Proteomes" id="UP000076871">
    <property type="component" value="Unassembled WGS sequence"/>
</dbReference>
<dbReference type="AlphaFoldDB" id="A0A165EE02"/>
<feature type="region of interest" description="Disordered" evidence="1">
    <location>
        <begin position="267"/>
        <end position="319"/>
    </location>
</feature>
<feature type="compositionally biased region" description="Polar residues" evidence="1">
    <location>
        <begin position="203"/>
        <end position="212"/>
    </location>
</feature>
<reference evidence="2 3" key="1">
    <citation type="journal article" date="2016" name="Mol. Biol. Evol.">
        <title>Comparative Genomics of Early-Diverging Mushroom-Forming Fungi Provides Insights into the Origins of Lignocellulose Decay Capabilities.</title>
        <authorList>
            <person name="Nagy L.G."/>
            <person name="Riley R."/>
            <person name="Tritt A."/>
            <person name="Adam C."/>
            <person name="Daum C."/>
            <person name="Floudas D."/>
            <person name="Sun H."/>
            <person name="Yadav J.S."/>
            <person name="Pangilinan J."/>
            <person name="Larsson K.H."/>
            <person name="Matsuura K."/>
            <person name="Barry K."/>
            <person name="Labutti K."/>
            <person name="Kuo R."/>
            <person name="Ohm R.A."/>
            <person name="Bhattacharya S.S."/>
            <person name="Shirouzu T."/>
            <person name="Yoshinaga Y."/>
            <person name="Martin F.M."/>
            <person name="Grigoriev I.V."/>
            <person name="Hibbett D.S."/>
        </authorList>
    </citation>
    <scope>NUCLEOTIDE SEQUENCE [LARGE SCALE GENOMIC DNA]</scope>
    <source>
        <strain evidence="2 3">93-53</strain>
    </source>
</reference>
<dbReference type="OrthoDB" id="2688840at2759"/>
<feature type="region of interest" description="Disordered" evidence="1">
    <location>
        <begin position="1"/>
        <end position="83"/>
    </location>
</feature>
<evidence type="ECO:0000313" key="3">
    <source>
        <dbReference type="Proteomes" id="UP000076871"/>
    </source>
</evidence>
<keyword evidence="3" id="KW-1185">Reference proteome</keyword>
<evidence type="ECO:0000313" key="2">
    <source>
        <dbReference type="EMBL" id="KZT06836.1"/>
    </source>
</evidence>
<dbReference type="GeneID" id="63828273"/>
<dbReference type="EMBL" id="KV427622">
    <property type="protein sequence ID" value="KZT06836.1"/>
    <property type="molecule type" value="Genomic_DNA"/>
</dbReference>
<accession>A0A165EE02</accession>
<feature type="compositionally biased region" description="Polar residues" evidence="1">
    <location>
        <begin position="268"/>
        <end position="293"/>
    </location>
</feature>
<evidence type="ECO:0000256" key="1">
    <source>
        <dbReference type="SAM" id="MobiDB-lite"/>
    </source>
</evidence>
<protein>
    <submittedName>
        <fullName evidence="2">Uncharacterized protein</fullName>
    </submittedName>
</protein>
<feature type="compositionally biased region" description="Acidic residues" evidence="1">
    <location>
        <begin position="294"/>
        <end position="306"/>
    </location>
</feature>
<proteinExistence type="predicted"/>
<feature type="compositionally biased region" description="Basic and acidic residues" evidence="1">
    <location>
        <begin position="57"/>
        <end position="67"/>
    </location>
</feature>
<dbReference type="RefSeq" id="XP_040764576.1">
    <property type="nucleotide sequence ID" value="XM_040911245.1"/>
</dbReference>
<dbReference type="InParanoid" id="A0A165EE02"/>
<name>A0A165EE02_9APHY</name>
<sequence length="423" mass="46429">MSSGTQNFPRRRSHSASSPVRALHSADDTKWRLATKRPRPSYPQSPSYRDLPGFGEPPEKWDVDQWRRGKRARRDTAVSSPHSACVCQPERTKAFPPALKGFPCTSAAFGLFPQRNDCKSSRTSHITFSRSEATCLREEDMVPEEDLSRLRSDAFGELQRSVAESGEGLVQRMRDWENSRSRSSASPPRTRGDRERYRRRRSVQSAWQTDMDANTFPHGDDEDEVEIVSGDVSLGSAPCHIQNLSHKKRAMSLGMMDIDLPEIEVHSSPFTSGESSERCSSPTNASAGFSTYSSDDEELSPVDSEDILPHSGTSSTPALTHTYTNSTNSSLISLPLSHTLSSPGESPFNSSAPFIFRNNGAQLRSKALHVPSSASRSEKALAALTLAMANGAGGLNDYAALLRQDESVADPALDQCQAGELWH</sequence>
<feature type="region of interest" description="Disordered" evidence="1">
    <location>
        <begin position="169"/>
        <end position="221"/>
    </location>
</feature>